<dbReference type="InterPro" id="IPR010359">
    <property type="entry name" value="IrrE_HExxH"/>
</dbReference>
<evidence type="ECO:0000313" key="2">
    <source>
        <dbReference type="EMBL" id="RJN32932.1"/>
    </source>
</evidence>
<dbReference type="RefSeq" id="WP_119901976.1">
    <property type="nucleotide sequence ID" value="NZ_QYZP01000001.1"/>
</dbReference>
<dbReference type="OrthoDB" id="9793864at2"/>
<proteinExistence type="predicted"/>
<feature type="domain" description="IrrE N-terminal-like" evidence="1">
    <location>
        <begin position="30"/>
        <end position="109"/>
    </location>
</feature>
<reference evidence="2 3" key="1">
    <citation type="submission" date="2018-09" db="EMBL/GenBank/DDBJ databases">
        <title>Nesterenkonia natronophila sp. nov., an alkaliphilic actinobacteriume isolated from a soda lake, and emended description of the genus Nesterenkonia.</title>
        <authorList>
            <person name="Menes R.J."/>
            <person name="Iriarte A."/>
        </authorList>
    </citation>
    <scope>NUCLEOTIDE SEQUENCE [LARGE SCALE GENOMIC DNA]</scope>
    <source>
        <strain evidence="2 3">M8</strain>
    </source>
</reference>
<dbReference type="AlphaFoldDB" id="A0A3A4F3L0"/>
<name>A0A3A4F3L0_9MICC</name>
<organism evidence="2 3">
    <name type="scientific">Nesterenkonia natronophila</name>
    <dbReference type="NCBI Taxonomy" id="2174932"/>
    <lineage>
        <taxon>Bacteria</taxon>
        <taxon>Bacillati</taxon>
        <taxon>Actinomycetota</taxon>
        <taxon>Actinomycetes</taxon>
        <taxon>Micrococcales</taxon>
        <taxon>Micrococcaceae</taxon>
        <taxon>Nesterenkonia</taxon>
    </lineage>
</organism>
<accession>A0A3A4F3L0</accession>
<sequence length="126" mass="14432">MELEDYAYALGVQIVSERPFRGAWGDYCNSTLTIRLRPDLGPLQREYTLGHELGHAYHEHFGCHQRMEWDADVFAATMLIRRSEWSQATQAHDTVGAVATDLGVLPKVVRIYHEHIGRDQRHSMVA</sequence>
<protein>
    <submittedName>
        <fullName evidence="2">ImmA/IrrE family metallo-endopeptidase</fullName>
    </submittedName>
</protein>
<gene>
    <name evidence="2" type="ORF">D3250_03730</name>
</gene>
<evidence type="ECO:0000313" key="3">
    <source>
        <dbReference type="Proteomes" id="UP000266615"/>
    </source>
</evidence>
<comment type="caution">
    <text evidence="2">The sequence shown here is derived from an EMBL/GenBank/DDBJ whole genome shotgun (WGS) entry which is preliminary data.</text>
</comment>
<dbReference type="Pfam" id="PF06114">
    <property type="entry name" value="Peptidase_M78"/>
    <property type="match status" value="1"/>
</dbReference>
<dbReference type="EMBL" id="QYZP01000001">
    <property type="protein sequence ID" value="RJN32932.1"/>
    <property type="molecule type" value="Genomic_DNA"/>
</dbReference>
<evidence type="ECO:0000259" key="1">
    <source>
        <dbReference type="Pfam" id="PF06114"/>
    </source>
</evidence>
<dbReference type="Proteomes" id="UP000266615">
    <property type="component" value="Unassembled WGS sequence"/>
</dbReference>
<keyword evidence="3" id="KW-1185">Reference proteome</keyword>